<name>A0ABS6MK97_9GAMM</name>
<sequence>MSDTLLLLLADTILVIHFLVVLFVVGGLLAIYLGHFLQWYWVGNKAFRLAHLLAITIVVLQSWLGVICPLTVWEMALREKAGAATYAGSFVQHWLQYLLYYTAPDWVFIVLYTGFAALVLISWYLVPVRTKQHG</sequence>
<feature type="transmembrane region" description="Helical" evidence="1">
    <location>
        <begin position="12"/>
        <end position="37"/>
    </location>
</feature>
<reference evidence="2 3" key="1">
    <citation type="submission" date="2021-06" db="EMBL/GenBank/DDBJ databases">
        <title>Rheinheimera indica sp. nov., isolated from deep-sea sediment.</title>
        <authorList>
            <person name="Wang Z."/>
            <person name="Zhang X.-Y."/>
        </authorList>
    </citation>
    <scope>NUCLEOTIDE SEQUENCE [LARGE SCALE GENOMIC DNA]</scope>
    <source>
        <strain evidence="2 3">SM2107</strain>
    </source>
</reference>
<dbReference type="Pfam" id="PF10861">
    <property type="entry name" value="DUF2784"/>
    <property type="match status" value="1"/>
</dbReference>
<gene>
    <name evidence="2" type="ORF">KQY15_09040</name>
</gene>
<organism evidence="2 3">
    <name type="scientific">Arsukibacterium indicum</name>
    <dbReference type="NCBI Taxonomy" id="2848612"/>
    <lineage>
        <taxon>Bacteria</taxon>
        <taxon>Pseudomonadati</taxon>
        <taxon>Pseudomonadota</taxon>
        <taxon>Gammaproteobacteria</taxon>
        <taxon>Chromatiales</taxon>
        <taxon>Chromatiaceae</taxon>
        <taxon>Arsukibacterium</taxon>
    </lineage>
</organism>
<dbReference type="InterPro" id="IPR021218">
    <property type="entry name" value="DUF2784"/>
</dbReference>
<evidence type="ECO:0000313" key="2">
    <source>
        <dbReference type="EMBL" id="MBV2129237.1"/>
    </source>
</evidence>
<keyword evidence="1" id="KW-0472">Membrane</keyword>
<dbReference type="RefSeq" id="WP_217668860.1">
    <property type="nucleotide sequence ID" value="NZ_JAHRID010000003.1"/>
</dbReference>
<comment type="caution">
    <text evidence="2">The sequence shown here is derived from an EMBL/GenBank/DDBJ whole genome shotgun (WGS) entry which is preliminary data.</text>
</comment>
<dbReference type="Proteomes" id="UP000704611">
    <property type="component" value="Unassembled WGS sequence"/>
</dbReference>
<proteinExistence type="predicted"/>
<feature type="transmembrane region" description="Helical" evidence="1">
    <location>
        <begin position="106"/>
        <end position="126"/>
    </location>
</feature>
<evidence type="ECO:0000313" key="3">
    <source>
        <dbReference type="Proteomes" id="UP000704611"/>
    </source>
</evidence>
<keyword evidence="1" id="KW-0812">Transmembrane</keyword>
<dbReference type="EMBL" id="JAHRID010000003">
    <property type="protein sequence ID" value="MBV2129237.1"/>
    <property type="molecule type" value="Genomic_DNA"/>
</dbReference>
<feature type="transmembrane region" description="Helical" evidence="1">
    <location>
        <begin position="49"/>
        <end position="72"/>
    </location>
</feature>
<accession>A0ABS6MK97</accession>
<keyword evidence="1" id="KW-1133">Transmembrane helix</keyword>
<keyword evidence="3" id="KW-1185">Reference proteome</keyword>
<evidence type="ECO:0000256" key="1">
    <source>
        <dbReference type="SAM" id="Phobius"/>
    </source>
</evidence>
<protein>
    <submittedName>
        <fullName evidence="2">DUF2784 domain-containing protein</fullName>
    </submittedName>
</protein>